<dbReference type="AlphaFoldDB" id="A0A2C9CWX0"/>
<organism evidence="2 3">
    <name type="scientific">Pontivivens marinum</name>
    <dbReference type="NCBI Taxonomy" id="1690039"/>
    <lineage>
        <taxon>Bacteria</taxon>
        <taxon>Pseudomonadati</taxon>
        <taxon>Pseudomonadota</taxon>
        <taxon>Alphaproteobacteria</taxon>
        <taxon>Rhodobacterales</taxon>
        <taxon>Paracoccaceae</taxon>
        <taxon>Pontivivens</taxon>
    </lineage>
</organism>
<dbReference type="InterPro" id="IPR036812">
    <property type="entry name" value="NAD(P)_OxRdtase_dom_sf"/>
</dbReference>
<dbReference type="RefSeq" id="WP_097930998.1">
    <property type="nucleotide sequence ID" value="NZ_OCTN01000006.1"/>
</dbReference>
<dbReference type="PANTHER" id="PTHR42686:SF1">
    <property type="entry name" value="GH17980P-RELATED"/>
    <property type="match status" value="1"/>
</dbReference>
<dbReference type="Pfam" id="PF00248">
    <property type="entry name" value="Aldo_ket_red"/>
    <property type="match status" value="1"/>
</dbReference>
<dbReference type="GO" id="GO:0016491">
    <property type="term" value="F:oxidoreductase activity"/>
    <property type="evidence" value="ECO:0007669"/>
    <property type="project" value="InterPro"/>
</dbReference>
<dbReference type="Proteomes" id="UP000220034">
    <property type="component" value="Unassembled WGS sequence"/>
</dbReference>
<dbReference type="InterPro" id="IPR020471">
    <property type="entry name" value="AKR"/>
</dbReference>
<evidence type="ECO:0000313" key="3">
    <source>
        <dbReference type="Proteomes" id="UP000220034"/>
    </source>
</evidence>
<sequence>MNIPTKRVGKTDLHVTHLSLGGSNIGNMARQVTDAEVNAVMDHAWAAGIRYFDTAPHYGRGLSEQRMGAYFQGKPRDQYVLSTKVGRVLSPGTQVAEADGFIYPLPNDVRYDYSADGIRESFESSCERLGTSHVEIVFAHDIGVYTHGEQANAGHMDAFLGSGIGALHDLKQSGRIKAFGLGVNESQVCIDVMKHTPLDVILLAGRLTLLDRQAEEGLLDLCAEQGTSLVLGGILNSGILATGAVEGATFDYAPAPQDIMDQVAALDAKAQALDMTLAQAAMQFAMHHPAACSVLMGTGRVRSLQRNLDALNIPLSDAALEFVTT</sequence>
<dbReference type="InterPro" id="IPR023210">
    <property type="entry name" value="NADP_OxRdtase_dom"/>
</dbReference>
<keyword evidence="3" id="KW-1185">Reference proteome</keyword>
<dbReference type="SUPFAM" id="SSF51430">
    <property type="entry name" value="NAD(P)-linked oxidoreductase"/>
    <property type="match status" value="1"/>
</dbReference>
<accession>A0A2C9CWX0</accession>
<feature type="domain" description="NADP-dependent oxidoreductase" evidence="1">
    <location>
        <begin position="18"/>
        <end position="319"/>
    </location>
</feature>
<name>A0A2C9CWX0_9RHOB</name>
<reference evidence="3" key="1">
    <citation type="submission" date="2017-09" db="EMBL/GenBank/DDBJ databases">
        <authorList>
            <person name="Varghese N."/>
            <person name="Submissions S."/>
        </authorList>
    </citation>
    <scope>NUCLEOTIDE SEQUENCE [LARGE SCALE GENOMIC DNA]</scope>
    <source>
        <strain evidence="3">C7</strain>
    </source>
</reference>
<proteinExistence type="predicted"/>
<protein>
    <submittedName>
        <fullName evidence="2">D-threo-aldose 1-dehydrogenase</fullName>
    </submittedName>
</protein>
<dbReference type="GO" id="GO:0005829">
    <property type="term" value="C:cytosol"/>
    <property type="evidence" value="ECO:0007669"/>
    <property type="project" value="TreeGrafter"/>
</dbReference>
<gene>
    <name evidence="2" type="ORF">SAMN06273572_10690</name>
</gene>
<evidence type="ECO:0000313" key="2">
    <source>
        <dbReference type="EMBL" id="SOH94939.1"/>
    </source>
</evidence>
<dbReference type="Gene3D" id="3.20.20.100">
    <property type="entry name" value="NADP-dependent oxidoreductase domain"/>
    <property type="match status" value="1"/>
</dbReference>
<dbReference type="EMBL" id="OCTN01000006">
    <property type="protein sequence ID" value="SOH94939.1"/>
    <property type="molecule type" value="Genomic_DNA"/>
</dbReference>
<dbReference type="OrthoDB" id="9768851at2"/>
<evidence type="ECO:0000259" key="1">
    <source>
        <dbReference type="Pfam" id="PF00248"/>
    </source>
</evidence>
<dbReference type="PANTHER" id="PTHR42686">
    <property type="entry name" value="GH17980P-RELATED"/>
    <property type="match status" value="1"/>
</dbReference>